<gene>
    <name evidence="4" type="primary">LOC112278772</name>
    <name evidence="3" type="ORF">PHYPA_003368</name>
</gene>
<dbReference type="AlphaFoldDB" id="A0A2K1L3H3"/>
<dbReference type="OrthoDB" id="511285at2759"/>
<reference evidence="3 5" key="1">
    <citation type="journal article" date="2008" name="Science">
        <title>The Physcomitrella genome reveals evolutionary insights into the conquest of land by plants.</title>
        <authorList>
            <person name="Rensing S."/>
            <person name="Lang D."/>
            <person name="Zimmer A."/>
            <person name="Terry A."/>
            <person name="Salamov A."/>
            <person name="Shapiro H."/>
            <person name="Nishiyama T."/>
            <person name="Perroud P.-F."/>
            <person name="Lindquist E."/>
            <person name="Kamisugi Y."/>
            <person name="Tanahashi T."/>
            <person name="Sakakibara K."/>
            <person name="Fujita T."/>
            <person name="Oishi K."/>
            <person name="Shin-I T."/>
            <person name="Kuroki Y."/>
            <person name="Toyoda A."/>
            <person name="Suzuki Y."/>
            <person name="Hashimoto A."/>
            <person name="Yamaguchi K."/>
            <person name="Sugano A."/>
            <person name="Kohara Y."/>
            <person name="Fujiyama A."/>
            <person name="Anterola A."/>
            <person name="Aoki S."/>
            <person name="Ashton N."/>
            <person name="Barbazuk W.B."/>
            <person name="Barker E."/>
            <person name="Bennetzen J."/>
            <person name="Bezanilla M."/>
            <person name="Blankenship R."/>
            <person name="Cho S.H."/>
            <person name="Dutcher S."/>
            <person name="Estelle M."/>
            <person name="Fawcett J.A."/>
            <person name="Gundlach H."/>
            <person name="Hanada K."/>
            <person name="Heyl A."/>
            <person name="Hicks K.A."/>
            <person name="Hugh J."/>
            <person name="Lohr M."/>
            <person name="Mayer K."/>
            <person name="Melkozernov A."/>
            <person name="Murata T."/>
            <person name="Nelson D."/>
            <person name="Pils B."/>
            <person name="Prigge M."/>
            <person name="Reiss B."/>
            <person name="Renner T."/>
            <person name="Rombauts S."/>
            <person name="Rushton P."/>
            <person name="Sanderfoot A."/>
            <person name="Schween G."/>
            <person name="Shiu S.-H."/>
            <person name="Stueber K."/>
            <person name="Theodoulou F.L."/>
            <person name="Tu H."/>
            <person name="Van de Peer Y."/>
            <person name="Verrier P.J."/>
            <person name="Waters E."/>
            <person name="Wood A."/>
            <person name="Yang L."/>
            <person name="Cove D."/>
            <person name="Cuming A."/>
            <person name="Hasebe M."/>
            <person name="Lucas S."/>
            <person name="Mishler D.B."/>
            <person name="Reski R."/>
            <person name="Grigoriev I."/>
            <person name="Quatrano R.S."/>
            <person name="Boore J.L."/>
        </authorList>
    </citation>
    <scope>NUCLEOTIDE SEQUENCE [LARGE SCALE GENOMIC DNA]</scope>
    <source>
        <strain evidence="4 5">cv. Gransden 2004</strain>
    </source>
</reference>
<feature type="domain" description="PUB 62/63 C-terminal" evidence="2">
    <location>
        <begin position="467"/>
        <end position="524"/>
    </location>
</feature>
<dbReference type="RefSeq" id="XP_024368285.1">
    <property type="nucleotide sequence ID" value="XM_024512517.2"/>
</dbReference>
<name>A0A2K1L3H3_PHYPA</name>
<dbReference type="EnsemblPlants" id="Pp3c2_29300V3.2">
    <property type="protein sequence ID" value="Pp3c2_29300V3.2"/>
    <property type="gene ID" value="Pp3c2_29300"/>
</dbReference>
<dbReference type="EnsemblPlants" id="Pp3c2_29300V3.3">
    <property type="protein sequence ID" value="Pp3c2_29300V3.3"/>
    <property type="gene ID" value="Pp3c2_29300"/>
</dbReference>
<feature type="compositionally biased region" description="Basic and acidic residues" evidence="1">
    <location>
        <begin position="440"/>
        <end position="454"/>
    </location>
</feature>
<sequence>MLTNAPSENGEGGCKVLGRVKLVELLPEDGAASGVYTRAVEELSLSLARYNAAIIELNGEDTALVRCALDSAKLYFRSRKSNSPSWNPSDWLNLSGYLAAPTKEMYFYRAGRSPEGTALEPPPPCMPEVFRCFGKTSRASLSAIAHYLRLRGDAFGQLLDDLPLVKGEISSSVLTATAFHTSGSGDKSVIGYSGTPDEVEKGLLSLIASDTPGLQVKDPNGHWYLADTAMGPGDLLLITGKTLEQATAGVRKAGLFRVVPASSPAIVSSSYRTTLAFRLMPRMSATIDCKAVTDAGHVVPKGHGPVPVKTFLETLEAAEKAHANGVDSKIEAANGETTLRSTLLDPLTGSFLEDAMASVCGHSYGGGTLQRVYASMLCATCGAAVTNDSLVENLALRAAVAAFKREEQRKQEESKQVDVVPLRSKRRRESGELLKLTKFRKSDKDSPPSAEKDGSPQPGSQAKLQVVLPFAVDEKVLIMGNKRTPEKLVGREASIISQCLNGWYLVRLLDNGESVRLQYRSLARTSGDKNPIASDDAPTPVPAKQEP</sequence>
<organism evidence="3">
    <name type="scientific">Physcomitrium patens</name>
    <name type="common">Spreading-leaved earth moss</name>
    <name type="synonym">Physcomitrella patens</name>
    <dbReference type="NCBI Taxonomy" id="3218"/>
    <lineage>
        <taxon>Eukaryota</taxon>
        <taxon>Viridiplantae</taxon>
        <taxon>Streptophyta</taxon>
        <taxon>Embryophyta</taxon>
        <taxon>Bryophyta</taxon>
        <taxon>Bryophytina</taxon>
        <taxon>Bryopsida</taxon>
        <taxon>Funariidae</taxon>
        <taxon>Funariales</taxon>
        <taxon>Funariaceae</taxon>
        <taxon>Physcomitrium</taxon>
    </lineage>
</organism>
<proteinExistence type="predicted"/>
<feature type="region of interest" description="Disordered" evidence="1">
    <location>
        <begin position="439"/>
        <end position="461"/>
    </location>
</feature>
<dbReference type="Pfam" id="PF23112">
    <property type="entry name" value="PUB62-63_C"/>
    <property type="match status" value="1"/>
</dbReference>
<dbReference type="Gramene" id="Pp3c2_29300V3.3">
    <property type="protein sequence ID" value="Pp3c2_29300V3.3"/>
    <property type="gene ID" value="Pp3c2_29300"/>
</dbReference>
<dbReference type="Gene3D" id="2.60.120.330">
    <property type="entry name" value="B-lactam Antibiotic, Isopenicillin N Synthase, Chain"/>
    <property type="match status" value="1"/>
</dbReference>
<accession>A0A2K1L3H3</accession>
<dbReference type="OMA" id="SGKPNRG"/>
<dbReference type="PaxDb" id="3218-PP1S22_123V6.1"/>
<dbReference type="Proteomes" id="UP000006727">
    <property type="component" value="Chromosome 2"/>
</dbReference>
<feature type="region of interest" description="Disordered" evidence="1">
    <location>
        <begin position="525"/>
        <end position="547"/>
    </location>
</feature>
<dbReference type="InterPro" id="IPR057649">
    <property type="entry name" value="PUB62-63_C"/>
</dbReference>
<dbReference type="SUPFAM" id="SSF57850">
    <property type="entry name" value="RING/U-box"/>
    <property type="match status" value="1"/>
</dbReference>
<evidence type="ECO:0000313" key="4">
    <source>
        <dbReference type="EnsemblPlants" id="Pp3c2_29300V3.1"/>
    </source>
</evidence>
<protein>
    <recommendedName>
        <fullName evidence="2">PUB 62/63 C-terminal domain-containing protein</fullName>
    </recommendedName>
</protein>
<dbReference type="RefSeq" id="XP_024368284.1">
    <property type="nucleotide sequence ID" value="XM_024512516.2"/>
</dbReference>
<dbReference type="GeneID" id="112278772"/>
<dbReference type="EnsemblPlants" id="Pp3c2_29300V3.1">
    <property type="protein sequence ID" value="Pp3c2_29300V3.1"/>
    <property type="gene ID" value="Pp3c2_29300"/>
</dbReference>
<reference evidence="4" key="3">
    <citation type="submission" date="2020-12" db="UniProtKB">
        <authorList>
            <consortium name="EnsemblPlants"/>
        </authorList>
    </citation>
    <scope>IDENTIFICATION</scope>
</reference>
<evidence type="ECO:0000313" key="5">
    <source>
        <dbReference type="Proteomes" id="UP000006727"/>
    </source>
</evidence>
<dbReference type="STRING" id="3218.A0A2K1L3H3"/>
<dbReference type="SUPFAM" id="SSF51197">
    <property type="entry name" value="Clavaminate synthase-like"/>
    <property type="match status" value="1"/>
</dbReference>
<evidence type="ECO:0000259" key="2">
    <source>
        <dbReference type="Pfam" id="PF23112"/>
    </source>
</evidence>
<keyword evidence="5" id="KW-1185">Reference proteome</keyword>
<dbReference type="PANTHER" id="PTHR33644">
    <property type="entry name" value="U-BOX DOMAIN-CONTAINING PROTEIN 62-RELATED"/>
    <property type="match status" value="1"/>
</dbReference>
<dbReference type="KEGG" id="ppp:112278772"/>
<reference evidence="3 5" key="2">
    <citation type="journal article" date="2018" name="Plant J.">
        <title>The Physcomitrella patens chromosome-scale assembly reveals moss genome structure and evolution.</title>
        <authorList>
            <person name="Lang D."/>
            <person name="Ullrich K.K."/>
            <person name="Murat F."/>
            <person name="Fuchs J."/>
            <person name="Jenkins J."/>
            <person name="Haas F.B."/>
            <person name="Piednoel M."/>
            <person name="Gundlach H."/>
            <person name="Van Bel M."/>
            <person name="Meyberg R."/>
            <person name="Vives C."/>
            <person name="Morata J."/>
            <person name="Symeonidi A."/>
            <person name="Hiss M."/>
            <person name="Muchero W."/>
            <person name="Kamisugi Y."/>
            <person name="Saleh O."/>
            <person name="Blanc G."/>
            <person name="Decker E.L."/>
            <person name="van Gessel N."/>
            <person name="Grimwood J."/>
            <person name="Hayes R.D."/>
            <person name="Graham S.W."/>
            <person name="Gunter L.E."/>
            <person name="McDaniel S.F."/>
            <person name="Hoernstein S.N.W."/>
            <person name="Larsson A."/>
            <person name="Li F.W."/>
            <person name="Perroud P.F."/>
            <person name="Phillips J."/>
            <person name="Ranjan P."/>
            <person name="Rokshar D.S."/>
            <person name="Rothfels C.J."/>
            <person name="Schneider L."/>
            <person name="Shu S."/>
            <person name="Stevenson D.W."/>
            <person name="Thummler F."/>
            <person name="Tillich M."/>
            <person name="Villarreal Aguilar J.C."/>
            <person name="Widiez T."/>
            <person name="Wong G.K."/>
            <person name="Wymore A."/>
            <person name="Zhang Y."/>
            <person name="Zimmer A.D."/>
            <person name="Quatrano R.S."/>
            <person name="Mayer K.F.X."/>
            <person name="Goodstein D."/>
            <person name="Casacuberta J.M."/>
            <person name="Vandepoele K."/>
            <person name="Reski R."/>
            <person name="Cuming A.C."/>
            <person name="Tuskan G.A."/>
            <person name="Maumus F."/>
            <person name="Salse J."/>
            <person name="Schmutz J."/>
            <person name="Rensing S.A."/>
        </authorList>
    </citation>
    <scope>NUCLEOTIDE SEQUENCE [LARGE SCALE GENOMIC DNA]</scope>
    <source>
        <strain evidence="4 5">cv. Gransden 2004</strain>
    </source>
</reference>
<dbReference type="Gramene" id="Pp3c2_29300V3.2">
    <property type="protein sequence ID" value="Pp3c2_29300V3.2"/>
    <property type="gene ID" value="Pp3c2_29300"/>
</dbReference>
<dbReference type="EMBL" id="ABEU02000002">
    <property type="protein sequence ID" value="PNR60575.1"/>
    <property type="molecule type" value="Genomic_DNA"/>
</dbReference>
<dbReference type="PANTHER" id="PTHR33644:SF3">
    <property type="entry name" value="RING_U-BOX SUPERFAMILY PROTEIN"/>
    <property type="match status" value="1"/>
</dbReference>
<evidence type="ECO:0000256" key="1">
    <source>
        <dbReference type="SAM" id="MobiDB-lite"/>
    </source>
</evidence>
<dbReference type="Gramene" id="Pp3c2_29300V3.1">
    <property type="protein sequence ID" value="Pp3c2_29300V3.1"/>
    <property type="gene ID" value="Pp3c2_29300"/>
</dbReference>
<dbReference type="FunCoup" id="A0A2K1L3H3">
    <property type="interactions" value="2168"/>
</dbReference>
<dbReference type="Gene3D" id="3.30.40.10">
    <property type="entry name" value="Zinc/RING finger domain, C3HC4 (zinc finger)"/>
    <property type="match status" value="1"/>
</dbReference>
<dbReference type="InterPro" id="IPR013083">
    <property type="entry name" value="Znf_RING/FYVE/PHD"/>
</dbReference>
<evidence type="ECO:0000313" key="3">
    <source>
        <dbReference type="EMBL" id="PNR60575.1"/>
    </source>
</evidence>
<dbReference type="InterPro" id="IPR027443">
    <property type="entry name" value="IPNS-like_sf"/>
</dbReference>